<feature type="domain" description="NusG-like N-terminal" evidence="5">
    <location>
        <begin position="32"/>
        <end position="131"/>
    </location>
</feature>
<name>W8RRC4_9RHOB</name>
<dbReference type="eggNOG" id="COG0250">
    <property type="taxonomic scope" value="Bacteria"/>
</dbReference>
<dbReference type="PRINTS" id="PR00338">
    <property type="entry name" value="NUSGTNSCPFCT"/>
</dbReference>
<dbReference type="HOGENOM" id="CLU_067287_5_0_5"/>
<evidence type="ECO:0000256" key="4">
    <source>
        <dbReference type="RuleBase" id="RU000538"/>
    </source>
</evidence>
<dbReference type="SUPFAM" id="SSF50104">
    <property type="entry name" value="Translation proteins SH3-like domain"/>
    <property type="match status" value="1"/>
</dbReference>
<dbReference type="SMART" id="SM00738">
    <property type="entry name" value="NGN"/>
    <property type="match status" value="1"/>
</dbReference>
<dbReference type="InterPro" id="IPR001062">
    <property type="entry name" value="Transcrpt_antiterm_NusG"/>
</dbReference>
<sequence>MICATASLHPVAIPLSMPPESLERQMTAIDRDTSWFLAQLKPNSAKIAERNLHRQGFRTFLPLGEETQRKGGRFIPIKRPLFPGYIFVALDVTHGRWRAVNSTQGVARLVSFGRDPAVVPPALVEALMLRCTEDGAMQLLDDLAPGDRVKLTKGPFSDFVADVATIDPQRRVWVLLDIMGAPTRVAVPPDGVRPF</sequence>
<gene>
    <name evidence="6" type="ORF">roselon_01346</name>
</gene>
<dbReference type="STRING" id="1294273.roselon_01346"/>
<dbReference type="Gene3D" id="3.30.70.940">
    <property type="entry name" value="NusG, N-terminal domain"/>
    <property type="match status" value="1"/>
</dbReference>
<dbReference type="GO" id="GO:0006353">
    <property type="term" value="P:DNA-templated transcription termination"/>
    <property type="evidence" value="ECO:0007669"/>
    <property type="project" value="UniProtKB-KW"/>
</dbReference>
<dbReference type="KEGG" id="red:roselon_01346"/>
<keyword evidence="4" id="KW-0806">Transcription termination</keyword>
<evidence type="ECO:0000256" key="2">
    <source>
        <dbReference type="ARBA" id="ARBA00023015"/>
    </source>
</evidence>
<dbReference type="InterPro" id="IPR043425">
    <property type="entry name" value="NusG-like"/>
</dbReference>
<evidence type="ECO:0000256" key="1">
    <source>
        <dbReference type="ARBA" id="ARBA00022814"/>
    </source>
</evidence>
<evidence type="ECO:0000313" key="6">
    <source>
        <dbReference type="EMBL" id="AHM03734.1"/>
    </source>
</evidence>
<dbReference type="PANTHER" id="PTHR30265:SF7">
    <property type="entry name" value="TRANSCRIPTION ANTITERMINATION PROTEIN RFAH"/>
    <property type="match status" value="1"/>
</dbReference>
<protein>
    <recommendedName>
        <fullName evidence="4">Transcription termination/antitermination protein NusG</fullName>
    </recommendedName>
</protein>
<dbReference type="Pfam" id="PF02357">
    <property type="entry name" value="NusG"/>
    <property type="match status" value="1"/>
</dbReference>
<keyword evidence="7" id="KW-1185">Reference proteome</keyword>
<dbReference type="EMBL" id="CP004372">
    <property type="protein sequence ID" value="AHM03734.1"/>
    <property type="molecule type" value="Genomic_DNA"/>
</dbReference>
<dbReference type="InterPro" id="IPR008991">
    <property type="entry name" value="Translation_prot_SH3-like_sf"/>
</dbReference>
<dbReference type="AlphaFoldDB" id="W8RRC4"/>
<comment type="function">
    <text evidence="4">Participates in transcription elongation, termination and antitermination.</text>
</comment>
<evidence type="ECO:0000259" key="5">
    <source>
        <dbReference type="SMART" id="SM00738"/>
    </source>
</evidence>
<dbReference type="GO" id="GO:0005829">
    <property type="term" value="C:cytosol"/>
    <property type="evidence" value="ECO:0007669"/>
    <property type="project" value="TreeGrafter"/>
</dbReference>
<keyword evidence="2 4" id="KW-0805">Transcription regulation</keyword>
<dbReference type="GO" id="GO:0032784">
    <property type="term" value="P:regulation of DNA-templated transcription elongation"/>
    <property type="evidence" value="ECO:0007669"/>
    <property type="project" value="InterPro"/>
</dbReference>
<dbReference type="CDD" id="cd09892">
    <property type="entry name" value="NGN_SP_RfaH"/>
    <property type="match status" value="1"/>
</dbReference>
<proteinExistence type="inferred from homology"/>
<dbReference type="InterPro" id="IPR036735">
    <property type="entry name" value="NGN_dom_sf"/>
</dbReference>
<dbReference type="InterPro" id="IPR006645">
    <property type="entry name" value="NGN-like_dom"/>
</dbReference>
<dbReference type="GO" id="GO:0006354">
    <property type="term" value="P:DNA-templated transcription elongation"/>
    <property type="evidence" value="ECO:0007669"/>
    <property type="project" value="InterPro"/>
</dbReference>
<dbReference type="CDD" id="cd06091">
    <property type="entry name" value="KOW_NusG"/>
    <property type="match status" value="1"/>
</dbReference>
<dbReference type="PATRIC" id="fig|1294273.3.peg.1323"/>
<evidence type="ECO:0000313" key="7">
    <source>
        <dbReference type="Proteomes" id="UP000019593"/>
    </source>
</evidence>
<keyword evidence="3 4" id="KW-0804">Transcription</keyword>
<keyword evidence="1 4" id="KW-0889">Transcription antitermination</keyword>
<organism evidence="6 7">
    <name type="scientific">Roseicyclus elongatus DSM 19469</name>
    <dbReference type="NCBI Taxonomy" id="1294273"/>
    <lineage>
        <taxon>Bacteria</taxon>
        <taxon>Pseudomonadati</taxon>
        <taxon>Pseudomonadota</taxon>
        <taxon>Alphaproteobacteria</taxon>
        <taxon>Rhodobacterales</taxon>
        <taxon>Roseobacteraceae</taxon>
        <taxon>Roseicyclus</taxon>
    </lineage>
</organism>
<dbReference type="SUPFAM" id="SSF82679">
    <property type="entry name" value="N-utilization substance G protein NusG, N-terminal domain"/>
    <property type="match status" value="1"/>
</dbReference>
<accession>W8RRC4</accession>
<reference evidence="6 7" key="1">
    <citation type="submission" date="2013-03" db="EMBL/GenBank/DDBJ databases">
        <authorList>
            <person name="Fiebig A."/>
            <person name="Goeker M."/>
            <person name="Klenk H.-P.P."/>
        </authorList>
    </citation>
    <scope>NUCLEOTIDE SEQUENCE [LARGE SCALE GENOMIC DNA]</scope>
    <source>
        <strain evidence="7">DSM 19469</strain>
    </source>
</reference>
<comment type="similarity">
    <text evidence="4">Belongs to the NusG family.</text>
</comment>
<dbReference type="PANTHER" id="PTHR30265">
    <property type="entry name" value="RHO-INTERACTING TRANSCRIPTION TERMINATION FACTOR NUSG"/>
    <property type="match status" value="1"/>
</dbReference>
<evidence type="ECO:0000256" key="3">
    <source>
        <dbReference type="ARBA" id="ARBA00023163"/>
    </source>
</evidence>
<dbReference type="Proteomes" id="UP000019593">
    <property type="component" value="Chromosome"/>
</dbReference>
<dbReference type="GO" id="GO:0031564">
    <property type="term" value="P:transcription antitermination"/>
    <property type="evidence" value="ECO:0007669"/>
    <property type="project" value="UniProtKB-KW"/>
</dbReference>